<name>A0A397HDJ5_ASPTH</name>
<keyword evidence="3" id="KW-0819">tRNA processing</keyword>
<dbReference type="Pfam" id="PF01876">
    <property type="entry name" value="RNase_P_p30"/>
    <property type="match status" value="1"/>
</dbReference>
<accession>A0A397HDJ5</accession>
<dbReference type="InterPro" id="IPR002738">
    <property type="entry name" value="RNase_P_p30"/>
</dbReference>
<dbReference type="Gene3D" id="3.20.20.140">
    <property type="entry name" value="Metal-dependent hydrolases"/>
    <property type="match status" value="1"/>
</dbReference>
<evidence type="ECO:0000256" key="1">
    <source>
        <dbReference type="ARBA" id="ARBA00004123"/>
    </source>
</evidence>
<dbReference type="GO" id="GO:0008033">
    <property type="term" value="P:tRNA processing"/>
    <property type="evidence" value="ECO:0007669"/>
    <property type="project" value="UniProtKB-KW"/>
</dbReference>
<keyword evidence="6" id="KW-1185">Reference proteome</keyword>
<dbReference type="PANTHER" id="PTHR13031">
    <property type="entry name" value="RIBONUCLEASE P SUBUNIT P30"/>
    <property type="match status" value="1"/>
</dbReference>
<comment type="caution">
    <text evidence="5">The sequence shown here is derived from an EMBL/GenBank/DDBJ whole genome shotgun (WGS) entry which is preliminary data.</text>
</comment>
<dbReference type="EMBL" id="NKHU02000046">
    <property type="protein sequence ID" value="RHZ61142.1"/>
    <property type="molecule type" value="Genomic_DNA"/>
</dbReference>
<evidence type="ECO:0000256" key="4">
    <source>
        <dbReference type="SAM" id="MobiDB-lite"/>
    </source>
</evidence>
<organism evidence="5 6">
    <name type="scientific">Aspergillus thermomutatus</name>
    <name type="common">Neosartorya pseudofischeri</name>
    <dbReference type="NCBI Taxonomy" id="41047"/>
    <lineage>
        <taxon>Eukaryota</taxon>
        <taxon>Fungi</taxon>
        <taxon>Dikarya</taxon>
        <taxon>Ascomycota</taxon>
        <taxon>Pezizomycotina</taxon>
        <taxon>Eurotiomycetes</taxon>
        <taxon>Eurotiomycetidae</taxon>
        <taxon>Eurotiales</taxon>
        <taxon>Aspergillaceae</taxon>
        <taxon>Aspergillus</taxon>
        <taxon>Aspergillus subgen. Fumigati</taxon>
    </lineage>
</organism>
<dbReference type="STRING" id="41047.A0A397HDJ5"/>
<dbReference type="GeneID" id="38128839"/>
<dbReference type="GO" id="GO:0005655">
    <property type="term" value="C:nucleolar ribonuclease P complex"/>
    <property type="evidence" value="ECO:0007669"/>
    <property type="project" value="TreeGrafter"/>
</dbReference>
<dbReference type="RefSeq" id="XP_026616315.1">
    <property type="nucleotide sequence ID" value="XM_026760484.1"/>
</dbReference>
<dbReference type="InterPro" id="IPR016195">
    <property type="entry name" value="Pol/histidinol_Pase-like"/>
</dbReference>
<gene>
    <name evidence="5" type="ORF">CDV56_106865</name>
</gene>
<reference evidence="5" key="1">
    <citation type="submission" date="2018-08" db="EMBL/GenBank/DDBJ databases">
        <title>Draft genome sequence of azole-resistant Aspergillus thermomutatus (Neosartorya pseudofischeri) strain HMR AF 39, isolated from a human nasal aspirate.</title>
        <authorList>
            <person name="Parent-Michaud M."/>
            <person name="Dufresne P.J."/>
            <person name="Fournier E."/>
            <person name="Martineau C."/>
            <person name="Moreira S."/>
            <person name="Perkins V."/>
            <person name="De Repentigny L."/>
            <person name="Dufresne S.F."/>
        </authorList>
    </citation>
    <scope>NUCLEOTIDE SEQUENCE [LARGE SCALE GENOMIC DNA]</scope>
    <source>
        <strain evidence="5">HMR AF 39</strain>
    </source>
</reference>
<proteinExistence type="inferred from homology"/>
<evidence type="ECO:0000313" key="6">
    <source>
        <dbReference type="Proteomes" id="UP000215305"/>
    </source>
</evidence>
<comment type="similarity">
    <text evidence="2">Belongs to the eukaryotic/archaeal RNase P protein component 3 family.</text>
</comment>
<dbReference type="FunFam" id="3.20.20.140:FF:000053">
    <property type="entry name" value="Ribonuclease P complex subunit Pop2"/>
    <property type="match status" value="1"/>
</dbReference>
<feature type="region of interest" description="Disordered" evidence="4">
    <location>
        <begin position="239"/>
        <end position="320"/>
    </location>
</feature>
<dbReference type="VEuPathDB" id="FungiDB:CDV56_106865"/>
<evidence type="ECO:0000313" key="5">
    <source>
        <dbReference type="EMBL" id="RHZ61142.1"/>
    </source>
</evidence>
<dbReference type="Proteomes" id="UP000215305">
    <property type="component" value="Unassembled WGS sequence"/>
</dbReference>
<sequence length="320" mass="34098">MFYDLNVPYSSDDPEISDTLSFLSELGYTTVALSQTISGKLPSNLAPPPAPPNAPKNLKLLSRVNLTLSDPAQNQRLASLAQVYDLVALRPTNEKALLNACTNLECDLISLDLSVRLPFYFKFKMLSAAIERGVRLEICYGPGVTGSGLEARRNLIGNAMSLIRATRGRGIVVSSEARRALGVRAPWDVINLTCVWGLSQELGKEAVCEEARKVTALAKLKRTSWRGVIDIVDGGQKSKSQAVESGMGQKGTPSKKKGVSQAGTGDNLKRKASLGSEAAVEEIEKPLSKREMKRRAKKARLEAGDGGGNAAGSGATVASG</sequence>
<dbReference type="OrthoDB" id="17948at2759"/>
<evidence type="ECO:0000256" key="2">
    <source>
        <dbReference type="ARBA" id="ARBA00007331"/>
    </source>
</evidence>
<evidence type="ECO:0000256" key="3">
    <source>
        <dbReference type="ARBA" id="ARBA00022694"/>
    </source>
</evidence>
<dbReference type="SUPFAM" id="SSF89550">
    <property type="entry name" value="PHP domain-like"/>
    <property type="match status" value="1"/>
</dbReference>
<comment type="subcellular location">
    <subcellularLocation>
        <location evidence="1">Nucleus</location>
    </subcellularLocation>
</comment>
<dbReference type="AlphaFoldDB" id="A0A397HDJ5"/>
<protein>
    <submittedName>
        <fullName evidence="5">Uncharacterized protein</fullName>
    </submittedName>
</protein>
<dbReference type="PANTHER" id="PTHR13031:SF0">
    <property type="entry name" value="RIBONUCLEASE P PROTEIN SUBUNIT P30"/>
    <property type="match status" value="1"/>
</dbReference>
<dbReference type="GO" id="GO:0003723">
    <property type="term" value="F:RNA binding"/>
    <property type="evidence" value="ECO:0007669"/>
    <property type="project" value="TreeGrafter"/>
</dbReference>